<evidence type="ECO:0000256" key="1">
    <source>
        <dbReference type="SAM" id="Phobius"/>
    </source>
</evidence>
<reference evidence="2 3" key="1">
    <citation type="journal article" date="2014" name="Int. J. Syst. Evol. Microbiol.">
        <title>Description of Galbitalea soli gen. nov., sp. nov., and Frondihabitans sucicola sp. nov.</title>
        <authorList>
            <person name="Kim S.J."/>
            <person name="Lim J.M."/>
            <person name="Ahn J.H."/>
            <person name="Weon H.Y."/>
            <person name="Hamada M."/>
            <person name="Suzuki K."/>
            <person name="Ahn T.Y."/>
            <person name="Kwon S.W."/>
        </authorList>
    </citation>
    <scope>NUCLEOTIDE SEQUENCE [LARGE SCALE GENOMIC DNA]</scope>
    <source>
        <strain evidence="2 3">NBRC 108727</strain>
    </source>
</reference>
<evidence type="ECO:0000313" key="3">
    <source>
        <dbReference type="Proteomes" id="UP000479756"/>
    </source>
</evidence>
<dbReference type="RefSeq" id="WP_163473058.1">
    <property type="nucleotide sequence ID" value="NZ_JAAGWZ010000002.1"/>
</dbReference>
<comment type="caution">
    <text evidence="2">The sequence shown here is derived from an EMBL/GenBank/DDBJ whole genome shotgun (WGS) entry which is preliminary data.</text>
</comment>
<protein>
    <submittedName>
        <fullName evidence="2">Uncharacterized protein</fullName>
    </submittedName>
</protein>
<proteinExistence type="predicted"/>
<sequence>MSDQTPATPIPSQATTDAAVAPVAPGAHRELHPRVRYAPAVVAIPQAAAFVAGVLLIDDPSYLAGVFPFLAMALALAVALLALISVASIGRNGLREVVIACSVLLVEATFLCVAAIAAGATS</sequence>
<feature type="transmembrane region" description="Helical" evidence="1">
    <location>
        <begin position="97"/>
        <end position="120"/>
    </location>
</feature>
<gene>
    <name evidence="2" type="ORF">G3T37_08425</name>
</gene>
<feature type="transmembrane region" description="Helical" evidence="1">
    <location>
        <begin position="69"/>
        <end position="90"/>
    </location>
</feature>
<evidence type="ECO:0000313" key="2">
    <source>
        <dbReference type="EMBL" id="NEM91382.1"/>
    </source>
</evidence>
<dbReference type="Proteomes" id="UP000479756">
    <property type="component" value="Unassembled WGS sequence"/>
</dbReference>
<name>A0A7C9TRJ9_9MICO</name>
<keyword evidence="1" id="KW-0472">Membrane</keyword>
<accession>A0A7C9TRJ9</accession>
<dbReference type="AlphaFoldDB" id="A0A7C9TRJ9"/>
<dbReference type="EMBL" id="JAAGWZ010000002">
    <property type="protein sequence ID" value="NEM91382.1"/>
    <property type="molecule type" value="Genomic_DNA"/>
</dbReference>
<keyword evidence="1" id="KW-1133">Transmembrane helix</keyword>
<keyword evidence="1" id="KW-0812">Transmembrane</keyword>
<organism evidence="2 3">
    <name type="scientific">Galbitalea soli</name>
    <dbReference type="NCBI Taxonomy" id="1268042"/>
    <lineage>
        <taxon>Bacteria</taxon>
        <taxon>Bacillati</taxon>
        <taxon>Actinomycetota</taxon>
        <taxon>Actinomycetes</taxon>
        <taxon>Micrococcales</taxon>
        <taxon>Microbacteriaceae</taxon>
        <taxon>Galbitalea</taxon>
    </lineage>
</organism>
<keyword evidence="3" id="KW-1185">Reference proteome</keyword>
<feature type="transmembrane region" description="Helical" evidence="1">
    <location>
        <begin position="37"/>
        <end position="57"/>
    </location>
</feature>